<accession>A0A5B0QKC1</accession>
<proteinExistence type="predicted"/>
<dbReference type="Proteomes" id="UP000325313">
    <property type="component" value="Unassembled WGS sequence"/>
</dbReference>
<sequence length="117" mass="12321">MPDISEHLTPGISIKQSQSAADDGQDAALKGFPNRVSPSSAALWDFCLTDSYIQAAGVECLVIVYRIGTSAASPGPRGIPPEPVSDAVFAAHIWGRVATLISGLWTLRLALPLHALQ</sequence>
<dbReference type="AlphaFoldDB" id="A0A5B0QKC1"/>
<name>A0A5B0QKC1_PUCGR</name>
<dbReference type="EMBL" id="VDEP01000276">
    <property type="protein sequence ID" value="KAA1113667.1"/>
    <property type="molecule type" value="Genomic_DNA"/>
</dbReference>
<organism evidence="1 2">
    <name type="scientific">Puccinia graminis f. sp. tritici</name>
    <dbReference type="NCBI Taxonomy" id="56615"/>
    <lineage>
        <taxon>Eukaryota</taxon>
        <taxon>Fungi</taxon>
        <taxon>Dikarya</taxon>
        <taxon>Basidiomycota</taxon>
        <taxon>Pucciniomycotina</taxon>
        <taxon>Pucciniomycetes</taxon>
        <taxon>Pucciniales</taxon>
        <taxon>Pucciniaceae</taxon>
        <taxon>Puccinia</taxon>
    </lineage>
</organism>
<evidence type="ECO:0000313" key="2">
    <source>
        <dbReference type="Proteomes" id="UP000325313"/>
    </source>
</evidence>
<evidence type="ECO:0000313" key="1">
    <source>
        <dbReference type="EMBL" id="KAA1113667.1"/>
    </source>
</evidence>
<protein>
    <submittedName>
        <fullName evidence="1">Uncharacterized protein</fullName>
    </submittedName>
</protein>
<gene>
    <name evidence="1" type="ORF">PGTUg99_018965</name>
</gene>
<comment type="caution">
    <text evidence="1">The sequence shown here is derived from an EMBL/GenBank/DDBJ whole genome shotgun (WGS) entry which is preliminary data.</text>
</comment>
<reference evidence="1 2" key="1">
    <citation type="submission" date="2019-05" db="EMBL/GenBank/DDBJ databases">
        <title>Emergence of the Ug99 lineage of the wheat stem rust pathogen through somatic hybridization.</title>
        <authorList>
            <person name="Li F."/>
            <person name="Upadhyaya N.M."/>
            <person name="Sperschneider J."/>
            <person name="Matny O."/>
            <person name="Nguyen-Phuc H."/>
            <person name="Mago R."/>
            <person name="Raley C."/>
            <person name="Miller M.E."/>
            <person name="Silverstein K.A.T."/>
            <person name="Henningsen E."/>
            <person name="Hirsch C.D."/>
            <person name="Visser B."/>
            <person name="Pretorius Z.A."/>
            <person name="Steffenson B.J."/>
            <person name="Schwessinger B."/>
            <person name="Dodds P.N."/>
            <person name="Figueroa M."/>
        </authorList>
    </citation>
    <scope>NUCLEOTIDE SEQUENCE [LARGE SCALE GENOMIC DNA]</scope>
    <source>
        <strain evidence="1 2">Ug99</strain>
    </source>
</reference>